<dbReference type="EMBL" id="OU892280">
    <property type="protein sequence ID" value="CAG9767790.1"/>
    <property type="molecule type" value="Genomic_DNA"/>
</dbReference>
<feature type="compositionally biased region" description="Polar residues" evidence="1">
    <location>
        <begin position="22"/>
        <end position="51"/>
    </location>
</feature>
<feature type="compositionally biased region" description="Pro residues" evidence="1">
    <location>
        <begin position="567"/>
        <end position="588"/>
    </location>
</feature>
<organism evidence="2 3">
    <name type="scientific">Ceutorhynchus assimilis</name>
    <name type="common">cabbage seed weevil</name>
    <dbReference type="NCBI Taxonomy" id="467358"/>
    <lineage>
        <taxon>Eukaryota</taxon>
        <taxon>Metazoa</taxon>
        <taxon>Ecdysozoa</taxon>
        <taxon>Arthropoda</taxon>
        <taxon>Hexapoda</taxon>
        <taxon>Insecta</taxon>
        <taxon>Pterygota</taxon>
        <taxon>Neoptera</taxon>
        <taxon>Endopterygota</taxon>
        <taxon>Coleoptera</taxon>
        <taxon>Polyphaga</taxon>
        <taxon>Cucujiformia</taxon>
        <taxon>Curculionidae</taxon>
        <taxon>Ceutorhynchinae</taxon>
        <taxon>Ceutorhynchus</taxon>
    </lineage>
</organism>
<feature type="region of interest" description="Disordered" evidence="1">
    <location>
        <begin position="106"/>
        <end position="129"/>
    </location>
</feature>
<feature type="region of interest" description="Disordered" evidence="1">
    <location>
        <begin position="564"/>
        <end position="588"/>
    </location>
</feature>
<feature type="compositionally biased region" description="Polar residues" evidence="1">
    <location>
        <begin position="639"/>
        <end position="655"/>
    </location>
</feature>
<feature type="region of interest" description="Disordered" evidence="1">
    <location>
        <begin position="638"/>
        <end position="657"/>
    </location>
</feature>
<feature type="region of interest" description="Disordered" evidence="1">
    <location>
        <begin position="1"/>
        <end position="51"/>
    </location>
</feature>
<dbReference type="AlphaFoldDB" id="A0A9N9QQ78"/>
<reference evidence="2" key="1">
    <citation type="submission" date="2022-01" db="EMBL/GenBank/DDBJ databases">
        <authorList>
            <person name="King R."/>
        </authorList>
    </citation>
    <scope>NUCLEOTIDE SEQUENCE</scope>
</reference>
<protein>
    <submittedName>
        <fullName evidence="2">Uncharacterized protein</fullName>
    </submittedName>
</protein>
<gene>
    <name evidence="2" type="ORF">CEUTPL_LOCUS8345</name>
</gene>
<feature type="compositionally biased region" description="Basic residues" evidence="1">
    <location>
        <begin position="1"/>
        <end position="21"/>
    </location>
</feature>
<name>A0A9N9QQ78_9CUCU</name>
<evidence type="ECO:0000313" key="3">
    <source>
        <dbReference type="Proteomes" id="UP001152799"/>
    </source>
</evidence>
<keyword evidence="3" id="KW-1185">Reference proteome</keyword>
<accession>A0A9N9QQ78</accession>
<evidence type="ECO:0000313" key="2">
    <source>
        <dbReference type="EMBL" id="CAG9767790.1"/>
    </source>
</evidence>
<sequence length="751" mass="84810">MPRRKRNHRRHGKNKKKRQIANRKNQASSKPNDTTNTDSSMATLLSSDDPSTSCTLVNSDFITPKAKRFRKDSFEMETPVRKLQKEEKNDDLQNQTMDLSRNSDTLINYTPLRGTPVNKRRSQNRHKDGTLNVTNLNVLFDSNEATPIRKTSSLDKSNGDHLRSHISISNLQTSSQENKLSLNKSTQTMDEELIKLDITETPKVSQKKQDMNITPQSNYTKNYYNQKINEINVNPYFKDKEIANVKSQWQKENMEELSFFSPQLFEMKTSSTPIQVVNYLKENDTKLSLINKKLDGSPLNRDIISKTPRSAKLLEQVLNNSLDLTIIDSVPIRLDNVNLNTPPLTEKVINKDKSNSIRLLGSSKKKKRISPKINRLVNYSRVKKISRSATSEIQQLSLENSCEVRTPTARLGVYEKIVNRIKRYSKASVKWSGRMMESCAHLGIQIKNSLSSLCDMYNEKSMLESSQTQKSCHCDSFKQEIGDLYVKIDHLTEEVGQLRRQIDENHNASASSGDHNNYLILNEDLNKVKQELITFKDLRSELTTLKEQFQCFANTAAPVDTIVTKPPAAPPAPALPPPPPPPPPPPLPPMPLIQTVPPKLNLQKKSKSAIGMVVTDNSRPVISLDDILKVKLKKASERPVSTPNCRQRTISTPMGSTGDLFRQIKLRSGKPNFLRTPAINQSSVSTPGVSNSTFKADLTTSPANSLNKFLESTSVWRVKRLKKVGAYSFDNSVHRRSPMVALSPASRRERP</sequence>
<evidence type="ECO:0000256" key="1">
    <source>
        <dbReference type="SAM" id="MobiDB-lite"/>
    </source>
</evidence>
<proteinExistence type="predicted"/>
<dbReference type="Proteomes" id="UP001152799">
    <property type="component" value="Chromosome 4"/>
</dbReference>
<dbReference type="OrthoDB" id="8193675at2759"/>